<feature type="compositionally biased region" description="Basic and acidic residues" evidence="1">
    <location>
        <begin position="834"/>
        <end position="845"/>
    </location>
</feature>
<feature type="compositionally biased region" description="Acidic residues" evidence="1">
    <location>
        <begin position="909"/>
        <end position="927"/>
    </location>
</feature>
<organism evidence="3 4">
    <name type="scientific">Mycena sanguinolenta</name>
    <dbReference type="NCBI Taxonomy" id="230812"/>
    <lineage>
        <taxon>Eukaryota</taxon>
        <taxon>Fungi</taxon>
        <taxon>Dikarya</taxon>
        <taxon>Basidiomycota</taxon>
        <taxon>Agaricomycotina</taxon>
        <taxon>Agaricomycetes</taxon>
        <taxon>Agaricomycetidae</taxon>
        <taxon>Agaricales</taxon>
        <taxon>Marasmiineae</taxon>
        <taxon>Mycenaceae</taxon>
        <taxon>Mycena</taxon>
    </lineage>
</organism>
<dbReference type="Proteomes" id="UP000623467">
    <property type="component" value="Unassembled WGS sequence"/>
</dbReference>
<sequence length="940" mass="108779">MRNARYRSHLHPPPSTLPPAQAPSQAAEQKRPEEPAKLRKQGASVAMAEVTPLLREIQDALLSTHYHRDIGSPCAMLEEPDAIREIVVVHENGFHRVVIDFCSCPKNNRILDQWKQLLNVRLFPATWKRPTTVFTFAVMDQFHIHSLTSKKSAYDYVRALAKLTNNAFPQDVENRCREFQHSFRIWRFLALQRRTGQAHEFDKYVPHRAPKSLTIRCPACPEVGYNIDQKTIDEAEESEKQVRLSGYFFSVAQFSIRHKYTLYVSTDGNFKLQRKNKLDDPDDVALNNGHGYFVNTAEFQKYLDIAKPLAADETDETCSHFRAARLQNVAKFKNAVITGVVAVQCVRHGFYLPNGMVDLKRGEAYANTDYAICHGLSEATNQRWIMLLYDIWCQYHRNLKTRVKNWFGNMLTTIEKFRRGIPKMHIHNHQDFACTVGEMIETGWAEQNLTAGSTKEQNDGHRHDSIDETSGHWNWDKLIKITDTLVRLYRLNELEIRDREFAFEKWSASRDPRLVAGWEQEEVMIESFEAKLEHGPPTHAAAYRKLAEEELANVKAGLEAHTGDTALIATALMVERDQVSVRRLVAAKEEENIIRTARGRLSETISNLRMRQVQRVPELAKHMRDIDVEKPEHEVLFLPSNFNAATRDDLKLKALSLIEYELREANAYQHLEDLRNAIRVYNINYAFKRTHLHGTGATTKAANYLKTLYNDVQIHCTNYRITRAALLKLGLPRDDKALQPLKRDELRGKDGKEQAPGQAKEKDPWFWKVGRPSGLSVEQEQQWSTEMDRVRWFRLRALLQRALEERETLLEEFARTRESFIKSATIWRALAEQKVKKEDKQTDEHEDKDEDEDEENRGKRAYASKQCAMYSELADRCFAAHGKLSILVAEDLAKQIAKEEREQQNKEQEEQEDPAEQSMLPDEEEDLYPVVTIVPHENIM</sequence>
<evidence type="ECO:0000256" key="1">
    <source>
        <dbReference type="SAM" id="MobiDB-lite"/>
    </source>
</evidence>
<feature type="compositionally biased region" description="Acidic residues" evidence="1">
    <location>
        <begin position="846"/>
        <end position="855"/>
    </location>
</feature>
<feature type="compositionally biased region" description="Basic and acidic residues" evidence="1">
    <location>
        <begin position="28"/>
        <end position="37"/>
    </location>
</feature>
<dbReference type="InterPro" id="IPR041457">
    <property type="entry name" value="CxC2_KDZ-assoc"/>
</dbReference>
<feature type="region of interest" description="Disordered" evidence="1">
    <location>
        <begin position="1"/>
        <end position="42"/>
    </location>
</feature>
<feature type="compositionally biased region" description="Basic residues" evidence="1">
    <location>
        <begin position="1"/>
        <end position="10"/>
    </location>
</feature>
<feature type="compositionally biased region" description="Basic and acidic residues" evidence="1">
    <location>
        <begin position="898"/>
        <end position="908"/>
    </location>
</feature>
<dbReference type="InterPro" id="IPR040521">
    <property type="entry name" value="KDZ"/>
</dbReference>
<feature type="domain" description="CxC2-like cysteine cluster KDZ transposase-associated" evidence="2">
    <location>
        <begin position="69"/>
        <end position="167"/>
    </location>
</feature>
<protein>
    <recommendedName>
        <fullName evidence="2">CxC2-like cysteine cluster KDZ transposase-associated domain-containing protein</fullName>
    </recommendedName>
</protein>
<evidence type="ECO:0000313" key="4">
    <source>
        <dbReference type="Proteomes" id="UP000623467"/>
    </source>
</evidence>
<dbReference type="PANTHER" id="PTHR33104">
    <property type="entry name" value="SI:DKEY-29D5.2"/>
    <property type="match status" value="1"/>
</dbReference>
<dbReference type="OrthoDB" id="3257613at2759"/>
<dbReference type="Pfam" id="PF18758">
    <property type="entry name" value="KDZ"/>
    <property type="match status" value="1"/>
</dbReference>
<reference evidence="3" key="1">
    <citation type="submission" date="2020-05" db="EMBL/GenBank/DDBJ databases">
        <title>Mycena genomes resolve the evolution of fungal bioluminescence.</title>
        <authorList>
            <person name="Tsai I.J."/>
        </authorList>
    </citation>
    <scope>NUCLEOTIDE SEQUENCE</scope>
    <source>
        <strain evidence="3">160909Yilan</strain>
    </source>
</reference>
<feature type="region of interest" description="Disordered" evidence="1">
    <location>
        <begin position="740"/>
        <end position="763"/>
    </location>
</feature>
<accession>A0A8H7D3I8</accession>
<evidence type="ECO:0000259" key="2">
    <source>
        <dbReference type="Pfam" id="PF18803"/>
    </source>
</evidence>
<name>A0A8H7D3I8_9AGAR</name>
<evidence type="ECO:0000313" key="3">
    <source>
        <dbReference type="EMBL" id="KAF7360834.1"/>
    </source>
</evidence>
<feature type="compositionally biased region" description="Pro residues" evidence="1">
    <location>
        <begin position="11"/>
        <end position="21"/>
    </location>
</feature>
<proteinExistence type="predicted"/>
<gene>
    <name evidence="3" type="ORF">MSAN_01112700</name>
</gene>
<comment type="caution">
    <text evidence="3">The sequence shown here is derived from an EMBL/GenBank/DDBJ whole genome shotgun (WGS) entry which is preliminary data.</text>
</comment>
<dbReference type="EMBL" id="JACAZH010000008">
    <property type="protein sequence ID" value="KAF7360834.1"/>
    <property type="molecule type" value="Genomic_DNA"/>
</dbReference>
<dbReference type="Pfam" id="PF18803">
    <property type="entry name" value="CxC2"/>
    <property type="match status" value="1"/>
</dbReference>
<dbReference type="PANTHER" id="PTHR33104:SF2">
    <property type="entry name" value="CXC3 LIKE CYSTEINE CLUSTER DOMAIN-CONTAINING PROTEIN"/>
    <property type="match status" value="1"/>
</dbReference>
<feature type="region of interest" description="Disordered" evidence="1">
    <location>
        <begin position="834"/>
        <end position="859"/>
    </location>
</feature>
<dbReference type="AlphaFoldDB" id="A0A8H7D3I8"/>
<keyword evidence="4" id="KW-1185">Reference proteome</keyword>
<feature type="region of interest" description="Disordered" evidence="1">
    <location>
        <begin position="898"/>
        <end position="940"/>
    </location>
</feature>